<keyword evidence="1" id="KW-0378">Hydrolase</keyword>
<reference evidence="1 2" key="1">
    <citation type="submission" date="2018-12" db="EMBL/GenBank/DDBJ databases">
        <authorList>
            <consortium name="Pathogen Informatics"/>
        </authorList>
    </citation>
    <scope>NUCLEOTIDE SEQUENCE [LARGE SCALE GENOMIC DNA]</scope>
    <source>
        <strain evidence="1 2">NCTC13098</strain>
    </source>
</reference>
<dbReference type="PANTHER" id="PTHR43875">
    <property type="entry name" value="MALTODEXTRIN IMPORT ATP-BINDING PROTEIN MSMX"/>
    <property type="match status" value="1"/>
</dbReference>
<dbReference type="InterPro" id="IPR027417">
    <property type="entry name" value="P-loop_NTPase"/>
</dbReference>
<dbReference type="Proteomes" id="UP000274346">
    <property type="component" value="Chromosome"/>
</dbReference>
<protein>
    <submittedName>
        <fullName evidence="1">Maltose/maltodextrin import ATP-binding protein MalK</fullName>
        <ecNumber evidence="1">3.6.3.19</ecNumber>
    </submittedName>
</protein>
<dbReference type="InterPro" id="IPR047641">
    <property type="entry name" value="ABC_transpr_MalK/UgpC-like"/>
</dbReference>
<dbReference type="GO" id="GO:0016887">
    <property type="term" value="F:ATP hydrolysis activity"/>
    <property type="evidence" value="ECO:0007669"/>
    <property type="project" value="InterPro"/>
</dbReference>
<name>A0A3P8J2B5_RAOTE</name>
<proteinExistence type="predicted"/>
<dbReference type="PANTHER" id="PTHR43875:SF14">
    <property type="entry name" value="ABC TRANSPORTER ATP-BINDING PROTEIN"/>
    <property type="match status" value="1"/>
</dbReference>
<dbReference type="EC" id="3.6.3.19" evidence="1"/>
<evidence type="ECO:0000313" key="1">
    <source>
        <dbReference type="EMBL" id="VDR28529.1"/>
    </source>
</evidence>
<evidence type="ECO:0000313" key="2">
    <source>
        <dbReference type="Proteomes" id="UP000274346"/>
    </source>
</evidence>
<sequence length="48" mass="5290">MRAELRRLHETFGTTIVFVSHDQWEAMTLATTIAVMSAGTYAAGRYAG</sequence>
<keyword evidence="1" id="KW-0547">Nucleotide-binding</keyword>
<organism evidence="1 2">
    <name type="scientific">Raoultella terrigena</name>
    <name type="common">Klebsiella terrigena</name>
    <dbReference type="NCBI Taxonomy" id="577"/>
    <lineage>
        <taxon>Bacteria</taxon>
        <taxon>Pseudomonadati</taxon>
        <taxon>Pseudomonadota</taxon>
        <taxon>Gammaproteobacteria</taxon>
        <taxon>Enterobacterales</taxon>
        <taxon>Enterobacteriaceae</taxon>
        <taxon>Klebsiella/Raoultella group</taxon>
        <taxon>Raoultella</taxon>
    </lineage>
</organism>
<dbReference type="Gene3D" id="3.40.50.300">
    <property type="entry name" value="P-loop containing nucleotide triphosphate hydrolases"/>
    <property type="match status" value="1"/>
</dbReference>
<gene>
    <name evidence="1" type="primary">malK_3</name>
    <name evidence="1" type="ORF">NCTC13098_04913</name>
</gene>
<dbReference type="EMBL" id="LR131271">
    <property type="protein sequence ID" value="VDR28529.1"/>
    <property type="molecule type" value="Genomic_DNA"/>
</dbReference>
<dbReference type="SUPFAM" id="SSF52540">
    <property type="entry name" value="P-loop containing nucleoside triphosphate hydrolases"/>
    <property type="match status" value="1"/>
</dbReference>
<accession>A0A3P8J2B5</accession>
<dbReference type="KEGG" id="rtg:NCTC13098_04913"/>
<dbReference type="GO" id="GO:0055052">
    <property type="term" value="C:ATP-binding cassette (ABC) transporter complex, substrate-binding subunit-containing"/>
    <property type="evidence" value="ECO:0007669"/>
    <property type="project" value="TreeGrafter"/>
</dbReference>
<dbReference type="GO" id="GO:0005524">
    <property type="term" value="F:ATP binding"/>
    <property type="evidence" value="ECO:0007669"/>
    <property type="project" value="UniProtKB-KW"/>
</dbReference>
<dbReference type="AlphaFoldDB" id="A0A3P8J2B5"/>
<keyword evidence="1" id="KW-0067">ATP-binding</keyword>